<evidence type="ECO:0000313" key="1">
    <source>
        <dbReference type="EMBL" id="MXQ88431.1"/>
    </source>
</evidence>
<evidence type="ECO:0000313" key="2">
    <source>
        <dbReference type="Proteomes" id="UP000322234"/>
    </source>
</evidence>
<protein>
    <submittedName>
        <fullName evidence="1">Uncharacterized protein</fullName>
    </submittedName>
</protein>
<gene>
    <name evidence="1" type="ORF">E5288_WYG006764</name>
</gene>
<organism evidence="1 2">
    <name type="scientific">Bos mutus</name>
    <name type="common">wild yak</name>
    <dbReference type="NCBI Taxonomy" id="72004"/>
    <lineage>
        <taxon>Eukaryota</taxon>
        <taxon>Metazoa</taxon>
        <taxon>Chordata</taxon>
        <taxon>Craniata</taxon>
        <taxon>Vertebrata</taxon>
        <taxon>Euteleostomi</taxon>
        <taxon>Mammalia</taxon>
        <taxon>Eutheria</taxon>
        <taxon>Laurasiatheria</taxon>
        <taxon>Artiodactyla</taxon>
        <taxon>Ruminantia</taxon>
        <taxon>Pecora</taxon>
        <taxon>Bovidae</taxon>
        <taxon>Bovinae</taxon>
        <taxon>Bos</taxon>
    </lineage>
</organism>
<dbReference type="EMBL" id="VBQZ03000046">
    <property type="protein sequence ID" value="MXQ88431.1"/>
    <property type="molecule type" value="Genomic_DNA"/>
</dbReference>
<keyword evidence="2" id="KW-1185">Reference proteome</keyword>
<name>A0A6B0RHM4_9CETA</name>
<accession>A0A6B0RHM4</accession>
<sequence>MAWKPKTGLSYGTGAWSLEGESTVSGNHSTSYTSGLSFSPDFKNKVNPLMTGYNLEERGKNPTHLEYVAIDAFIVNRDVITSYSFCKSALLTRQRFSRGLSVQEQRPIRVGSPRPSDAVQSFLERSGFAKFCTYREGLKETKVQCVLGVVMLPLEQNQYANVRGIFKKNTIKGKAFGQAVKQFEVFLRAVNSLGKELQTPGKDYSTLRSKLVE</sequence>
<dbReference type="Proteomes" id="UP000322234">
    <property type="component" value="Unassembled WGS sequence"/>
</dbReference>
<proteinExistence type="predicted"/>
<dbReference type="AlphaFoldDB" id="A0A6B0RHM4"/>
<reference evidence="1" key="1">
    <citation type="submission" date="2019-10" db="EMBL/GenBank/DDBJ databases">
        <title>The sequence and de novo assembly of the wild yak genome.</title>
        <authorList>
            <person name="Liu Y."/>
        </authorList>
    </citation>
    <scope>NUCLEOTIDE SEQUENCE [LARGE SCALE GENOMIC DNA]</scope>
    <source>
        <strain evidence="1">WY2019</strain>
    </source>
</reference>
<comment type="caution">
    <text evidence="1">The sequence shown here is derived from an EMBL/GenBank/DDBJ whole genome shotgun (WGS) entry which is preliminary data.</text>
</comment>